<protein>
    <submittedName>
        <fullName evidence="4">Clotting factor B</fullName>
    </submittedName>
</protein>
<evidence type="ECO:0000256" key="1">
    <source>
        <dbReference type="ARBA" id="ARBA00023157"/>
    </source>
</evidence>
<dbReference type="Gene3D" id="2.40.10.10">
    <property type="entry name" value="Trypsin-like serine proteases"/>
    <property type="match status" value="1"/>
</dbReference>
<dbReference type="InterPro" id="IPR043504">
    <property type="entry name" value="Peptidase_S1_PA_chymotrypsin"/>
</dbReference>
<sequence length="191" mass="21417">MYTVYVGNIHLDKGFPFRVQNISIHEKYITRLHYHDIALLTLSEEILSPVFAHICLPPPKIAAMDLSGRNTTVLGWGHTEFESTITPTLHILEDIPVVPTEECRRIYSKIYDRSISSGITEDFICAGLPKGGKDACQSDSGGPLMYKNNYQNPPFYHSDIPWILVGIASFGFLCGEPGYPGVYTRVSNYMD</sequence>
<dbReference type="PANTHER" id="PTHR24256">
    <property type="entry name" value="TRYPTASE-RELATED"/>
    <property type="match status" value="1"/>
</dbReference>
<dbReference type="CDD" id="cd00190">
    <property type="entry name" value="Tryp_SPc"/>
    <property type="match status" value="1"/>
</dbReference>
<dbReference type="OMA" id="NTECNDR"/>
<dbReference type="GO" id="GO:0004252">
    <property type="term" value="F:serine-type endopeptidase activity"/>
    <property type="evidence" value="ECO:0007669"/>
    <property type="project" value="InterPro"/>
</dbReference>
<comment type="similarity">
    <text evidence="2">Belongs to the peptidase S1 family. CLIP subfamily.</text>
</comment>
<evidence type="ECO:0000259" key="3">
    <source>
        <dbReference type="PROSITE" id="PS50240"/>
    </source>
</evidence>
<dbReference type="PRINTS" id="PR00722">
    <property type="entry name" value="CHYMOTRYPSIN"/>
</dbReference>
<accession>A0A087TMZ9</accession>
<dbReference type="PROSITE" id="PS50240">
    <property type="entry name" value="TRYPSIN_DOM"/>
    <property type="match status" value="1"/>
</dbReference>
<keyword evidence="1" id="KW-1015">Disulfide bond</keyword>
<evidence type="ECO:0000313" key="4">
    <source>
        <dbReference type="EMBL" id="KFM66488.1"/>
    </source>
</evidence>
<dbReference type="SMART" id="SM00020">
    <property type="entry name" value="Tryp_SPc"/>
    <property type="match status" value="1"/>
</dbReference>
<dbReference type="STRING" id="407821.A0A087TMZ9"/>
<dbReference type="Proteomes" id="UP000054359">
    <property type="component" value="Unassembled WGS sequence"/>
</dbReference>
<reference evidence="4 5" key="1">
    <citation type="submission" date="2013-11" db="EMBL/GenBank/DDBJ databases">
        <title>Genome sequencing of Stegodyphus mimosarum.</title>
        <authorList>
            <person name="Bechsgaard J."/>
        </authorList>
    </citation>
    <scope>NUCLEOTIDE SEQUENCE [LARGE SCALE GENOMIC DNA]</scope>
</reference>
<dbReference type="FunFam" id="2.40.10.10:FF:000002">
    <property type="entry name" value="Transmembrane protease serine"/>
    <property type="match status" value="1"/>
</dbReference>
<dbReference type="InterPro" id="IPR009003">
    <property type="entry name" value="Peptidase_S1_PA"/>
</dbReference>
<dbReference type="Pfam" id="PF00089">
    <property type="entry name" value="Trypsin"/>
    <property type="match status" value="1"/>
</dbReference>
<evidence type="ECO:0000256" key="2">
    <source>
        <dbReference type="ARBA" id="ARBA00024195"/>
    </source>
</evidence>
<keyword evidence="5" id="KW-1185">Reference proteome</keyword>
<evidence type="ECO:0000313" key="5">
    <source>
        <dbReference type="Proteomes" id="UP000054359"/>
    </source>
</evidence>
<gene>
    <name evidence="4" type="ORF">X975_13419</name>
</gene>
<organism evidence="4 5">
    <name type="scientific">Stegodyphus mimosarum</name>
    <name type="common">African social velvet spider</name>
    <dbReference type="NCBI Taxonomy" id="407821"/>
    <lineage>
        <taxon>Eukaryota</taxon>
        <taxon>Metazoa</taxon>
        <taxon>Ecdysozoa</taxon>
        <taxon>Arthropoda</taxon>
        <taxon>Chelicerata</taxon>
        <taxon>Arachnida</taxon>
        <taxon>Araneae</taxon>
        <taxon>Araneomorphae</taxon>
        <taxon>Entelegynae</taxon>
        <taxon>Eresoidea</taxon>
        <taxon>Eresidae</taxon>
        <taxon>Stegodyphus</taxon>
    </lineage>
</organism>
<dbReference type="InterPro" id="IPR051487">
    <property type="entry name" value="Ser/Thr_Proteases_Immune/Dev"/>
</dbReference>
<dbReference type="InterPro" id="IPR001314">
    <property type="entry name" value="Peptidase_S1A"/>
</dbReference>
<feature type="non-terminal residue" evidence="4">
    <location>
        <position position="191"/>
    </location>
</feature>
<name>A0A087TMZ9_STEMI</name>
<feature type="domain" description="Peptidase S1" evidence="3">
    <location>
        <begin position="1"/>
        <end position="191"/>
    </location>
</feature>
<proteinExistence type="inferred from homology"/>
<dbReference type="EMBL" id="KK115971">
    <property type="protein sequence ID" value="KFM66488.1"/>
    <property type="molecule type" value="Genomic_DNA"/>
</dbReference>
<dbReference type="OrthoDB" id="6409458at2759"/>
<dbReference type="AlphaFoldDB" id="A0A087TMZ9"/>
<dbReference type="InterPro" id="IPR001254">
    <property type="entry name" value="Trypsin_dom"/>
</dbReference>
<dbReference type="GO" id="GO:0006508">
    <property type="term" value="P:proteolysis"/>
    <property type="evidence" value="ECO:0007669"/>
    <property type="project" value="InterPro"/>
</dbReference>
<dbReference type="SUPFAM" id="SSF50494">
    <property type="entry name" value="Trypsin-like serine proteases"/>
    <property type="match status" value="1"/>
</dbReference>